<sequence length="111" mass="12029">MMAEQSAEQPTDAQVQVAAETFRLLASPTRLRIIWHLVGAEHDVSQLATAAEASVPTVSQHLGKMRLAGLVSARREGRRIFYSVTDPHVVTMVQQIFAHISPDGSLAPDGV</sequence>
<organism evidence="5 6">
    <name type="scientific">Sediminivirga luteola</name>
    <dbReference type="NCBI Taxonomy" id="1774748"/>
    <lineage>
        <taxon>Bacteria</taxon>
        <taxon>Bacillati</taxon>
        <taxon>Actinomycetota</taxon>
        <taxon>Actinomycetes</taxon>
        <taxon>Micrococcales</taxon>
        <taxon>Brevibacteriaceae</taxon>
        <taxon>Sediminivirga</taxon>
    </lineage>
</organism>
<reference evidence="5" key="2">
    <citation type="submission" date="2020-09" db="EMBL/GenBank/DDBJ databases">
        <authorList>
            <person name="Sun Q."/>
            <person name="Zhou Y."/>
        </authorList>
    </citation>
    <scope>NUCLEOTIDE SEQUENCE</scope>
    <source>
        <strain evidence="5">CGMCC 1.12785</strain>
    </source>
</reference>
<dbReference type="GO" id="GO:0003677">
    <property type="term" value="F:DNA binding"/>
    <property type="evidence" value="ECO:0007669"/>
    <property type="project" value="UniProtKB-KW"/>
</dbReference>
<keyword evidence="1" id="KW-0805">Transcription regulation</keyword>
<dbReference type="InterPro" id="IPR001845">
    <property type="entry name" value="HTH_ArsR_DNA-bd_dom"/>
</dbReference>
<dbReference type="PRINTS" id="PR00778">
    <property type="entry name" value="HTHARSR"/>
</dbReference>
<dbReference type="GO" id="GO:0003700">
    <property type="term" value="F:DNA-binding transcription factor activity"/>
    <property type="evidence" value="ECO:0007669"/>
    <property type="project" value="InterPro"/>
</dbReference>
<feature type="domain" description="HTH arsR-type" evidence="4">
    <location>
        <begin position="10"/>
        <end position="104"/>
    </location>
</feature>
<dbReference type="InterPro" id="IPR011991">
    <property type="entry name" value="ArsR-like_HTH"/>
</dbReference>
<dbReference type="InterPro" id="IPR036390">
    <property type="entry name" value="WH_DNA-bd_sf"/>
</dbReference>
<evidence type="ECO:0000256" key="2">
    <source>
        <dbReference type="ARBA" id="ARBA00023125"/>
    </source>
</evidence>
<dbReference type="Gene3D" id="1.10.10.10">
    <property type="entry name" value="Winged helix-like DNA-binding domain superfamily/Winged helix DNA-binding domain"/>
    <property type="match status" value="1"/>
</dbReference>
<dbReference type="EMBL" id="BMFY01000008">
    <property type="protein sequence ID" value="GGA17597.1"/>
    <property type="molecule type" value="Genomic_DNA"/>
</dbReference>
<evidence type="ECO:0000256" key="1">
    <source>
        <dbReference type="ARBA" id="ARBA00023015"/>
    </source>
</evidence>
<dbReference type="NCBIfam" id="NF033788">
    <property type="entry name" value="HTH_metalloreg"/>
    <property type="match status" value="1"/>
</dbReference>
<keyword evidence="6" id="KW-1185">Reference proteome</keyword>
<dbReference type="PANTHER" id="PTHR43132:SF8">
    <property type="entry name" value="HTH-TYPE TRANSCRIPTIONAL REGULATOR KMTR"/>
    <property type="match status" value="1"/>
</dbReference>
<dbReference type="Proteomes" id="UP000616114">
    <property type="component" value="Unassembled WGS sequence"/>
</dbReference>
<evidence type="ECO:0000313" key="6">
    <source>
        <dbReference type="Proteomes" id="UP000616114"/>
    </source>
</evidence>
<dbReference type="Pfam" id="PF01022">
    <property type="entry name" value="HTH_5"/>
    <property type="match status" value="1"/>
</dbReference>
<keyword evidence="3" id="KW-0804">Transcription</keyword>
<dbReference type="PROSITE" id="PS50987">
    <property type="entry name" value="HTH_ARSR_2"/>
    <property type="match status" value="1"/>
</dbReference>
<accession>A0A8J2XIS3</accession>
<dbReference type="RefSeq" id="WP_188550827.1">
    <property type="nucleotide sequence ID" value="NZ_BMFY01000008.1"/>
</dbReference>
<dbReference type="InterPro" id="IPR051011">
    <property type="entry name" value="Metal_resp_trans_reg"/>
</dbReference>
<name>A0A8J2XIS3_9MICO</name>
<dbReference type="AlphaFoldDB" id="A0A8J2XIS3"/>
<keyword evidence="2" id="KW-0238">DNA-binding</keyword>
<evidence type="ECO:0000256" key="3">
    <source>
        <dbReference type="ARBA" id="ARBA00023163"/>
    </source>
</evidence>
<proteinExistence type="predicted"/>
<dbReference type="InterPro" id="IPR036388">
    <property type="entry name" value="WH-like_DNA-bd_sf"/>
</dbReference>
<comment type="caution">
    <text evidence="5">The sequence shown here is derived from an EMBL/GenBank/DDBJ whole genome shotgun (WGS) entry which is preliminary data.</text>
</comment>
<dbReference type="SUPFAM" id="SSF46785">
    <property type="entry name" value="Winged helix' DNA-binding domain"/>
    <property type="match status" value="1"/>
</dbReference>
<evidence type="ECO:0000313" key="5">
    <source>
        <dbReference type="EMBL" id="GGA17597.1"/>
    </source>
</evidence>
<dbReference type="SMART" id="SM00418">
    <property type="entry name" value="HTH_ARSR"/>
    <property type="match status" value="1"/>
</dbReference>
<dbReference type="CDD" id="cd00090">
    <property type="entry name" value="HTH_ARSR"/>
    <property type="match status" value="1"/>
</dbReference>
<gene>
    <name evidence="5" type="ORF">GCM10011333_20890</name>
</gene>
<reference evidence="5" key="1">
    <citation type="journal article" date="2014" name="Int. J. Syst. Evol. Microbiol.">
        <title>Complete genome sequence of Corynebacterium casei LMG S-19264T (=DSM 44701T), isolated from a smear-ripened cheese.</title>
        <authorList>
            <consortium name="US DOE Joint Genome Institute (JGI-PGF)"/>
            <person name="Walter F."/>
            <person name="Albersmeier A."/>
            <person name="Kalinowski J."/>
            <person name="Ruckert C."/>
        </authorList>
    </citation>
    <scope>NUCLEOTIDE SEQUENCE</scope>
    <source>
        <strain evidence="5">CGMCC 1.12785</strain>
    </source>
</reference>
<evidence type="ECO:0000259" key="4">
    <source>
        <dbReference type="PROSITE" id="PS50987"/>
    </source>
</evidence>
<dbReference type="PANTHER" id="PTHR43132">
    <property type="entry name" value="ARSENICAL RESISTANCE OPERON REPRESSOR ARSR-RELATED"/>
    <property type="match status" value="1"/>
</dbReference>
<protein>
    <submittedName>
        <fullName evidence="5">Transcriptional regulator</fullName>
    </submittedName>
</protein>